<dbReference type="Pfam" id="PF01344">
    <property type="entry name" value="Kelch_1"/>
    <property type="match status" value="1"/>
</dbReference>
<keyword evidence="4" id="KW-1185">Reference proteome</keyword>
<dbReference type="SUPFAM" id="SSF50965">
    <property type="entry name" value="Galactose oxidase, central domain"/>
    <property type="match status" value="1"/>
</dbReference>
<evidence type="ECO:0000313" key="3">
    <source>
        <dbReference type="EMBL" id="EFC37579.1"/>
    </source>
</evidence>
<dbReference type="InParanoid" id="D2W0A2"/>
<protein>
    <submittedName>
        <fullName evidence="3">Predicted protein</fullName>
    </submittedName>
</protein>
<dbReference type="AlphaFoldDB" id="D2W0A2"/>
<proteinExistence type="predicted"/>
<reference evidence="3 4" key="1">
    <citation type="journal article" date="2010" name="Cell">
        <title>The genome of Naegleria gruberi illuminates early eukaryotic versatility.</title>
        <authorList>
            <person name="Fritz-Laylin L.K."/>
            <person name="Prochnik S.E."/>
            <person name="Ginger M.L."/>
            <person name="Dacks J.B."/>
            <person name="Carpenter M.L."/>
            <person name="Field M.C."/>
            <person name="Kuo A."/>
            <person name="Paredez A."/>
            <person name="Chapman J."/>
            <person name="Pham J."/>
            <person name="Shu S."/>
            <person name="Neupane R."/>
            <person name="Cipriano M."/>
            <person name="Mancuso J."/>
            <person name="Tu H."/>
            <person name="Salamov A."/>
            <person name="Lindquist E."/>
            <person name="Shapiro H."/>
            <person name="Lucas S."/>
            <person name="Grigoriev I.V."/>
            <person name="Cande W.Z."/>
            <person name="Fulton C."/>
            <person name="Rokhsar D.S."/>
            <person name="Dawson S.C."/>
        </authorList>
    </citation>
    <scope>NUCLEOTIDE SEQUENCE [LARGE SCALE GENOMIC DNA]</scope>
    <source>
        <strain evidence="3 4">NEG-M</strain>
    </source>
</reference>
<gene>
    <name evidence="3" type="ORF">NAEGRDRAFT_74785</name>
</gene>
<evidence type="ECO:0000256" key="1">
    <source>
        <dbReference type="ARBA" id="ARBA00022441"/>
    </source>
</evidence>
<dbReference type="Proteomes" id="UP000006671">
    <property type="component" value="Unassembled WGS sequence"/>
</dbReference>
<dbReference type="EMBL" id="GG738917">
    <property type="protein sequence ID" value="EFC37579.1"/>
    <property type="molecule type" value="Genomic_DNA"/>
</dbReference>
<keyword evidence="1" id="KW-0880">Kelch repeat</keyword>
<evidence type="ECO:0000313" key="4">
    <source>
        <dbReference type="Proteomes" id="UP000006671"/>
    </source>
</evidence>
<organism evidence="4">
    <name type="scientific">Naegleria gruberi</name>
    <name type="common">Amoeba</name>
    <dbReference type="NCBI Taxonomy" id="5762"/>
    <lineage>
        <taxon>Eukaryota</taxon>
        <taxon>Discoba</taxon>
        <taxon>Heterolobosea</taxon>
        <taxon>Tetramitia</taxon>
        <taxon>Eutetramitia</taxon>
        <taxon>Vahlkampfiidae</taxon>
        <taxon>Naegleria</taxon>
    </lineage>
</organism>
<dbReference type="OrthoDB" id="10052615at2759"/>
<sequence>MIEWTYSIVSKGNSYEGKKSSMLGLFGLGKNNNNLTTSGPQFPSSREGQTTAVWETEVLKINPITKAEEYVMEEQVILFGGYNGSNYLNDVWVLDTTEWKWTRCDIDEKQSRPMGRSMHTAMV</sequence>
<dbReference type="RefSeq" id="XP_002670323.1">
    <property type="nucleotide sequence ID" value="XM_002670277.1"/>
</dbReference>
<dbReference type="InterPro" id="IPR011043">
    <property type="entry name" value="Gal_Oxase/kelch_b-propeller"/>
</dbReference>
<accession>D2W0A2</accession>
<dbReference type="InterPro" id="IPR006652">
    <property type="entry name" value="Kelch_1"/>
</dbReference>
<keyword evidence="2" id="KW-0677">Repeat</keyword>
<dbReference type="Gene3D" id="2.120.10.80">
    <property type="entry name" value="Kelch-type beta propeller"/>
    <property type="match status" value="1"/>
</dbReference>
<evidence type="ECO:0000256" key="2">
    <source>
        <dbReference type="ARBA" id="ARBA00022737"/>
    </source>
</evidence>
<dbReference type="InterPro" id="IPR015915">
    <property type="entry name" value="Kelch-typ_b-propeller"/>
</dbReference>
<dbReference type="GeneID" id="8857410"/>
<dbReference type="KEGG" id="ngr:NAEGRDRAFT_74785"/>
<dbReference type="VEuPathDB" id="AmoebaDB:NAEGRDRAFT_74785"/>
<dbReference type="PANTHER" id="PTHR46228:SF2">
    <property type="entry name" value="KELCH REPEAT PROTEIN (AFU_ORTHOLOGUE AFUA_4G14350)"/>
    <property type="match status" value="1"/>
</dbReference>
<dbReference type="PANTHER" id="PTHR46228">
    <property type="entry name" value="KELCH DOMAIN-CONTAINING PROTEIN"/>
    <property type="match status" value="1"/>
</dbReference>
<name>D2W0A2_NAEGR</name>